<dbReference type="EMBL" id="CP022378">
    <property type="protein sequence ID" value="ATA67744.1"/>
    <property type="molecule type" value="Genomic_DNA"/>
</dbReference>
<evidence type="ECO:0000313" key="1">
    <source>
        <dbReference type="EMBL" id="ATA67744.1"/>
    </source>
</evidence>
<proteinExistence type="predicted"/>
<gene>
    <name evidence="1" type="ORF">CGC48_03315</name>
</gene>
<dbReference type="GeneID" id="96780823"/>
<protein>
    <submittedName>
        <fullName evidence="1">Virulence protein</fullName>
    </submittedName>
</protein>
<name>A0A250E4G8_9FLAO</name>
<organism evidence="1 2">
    <name type="scientific">Capnocytophaga cynodegmi</name>
    <dbReference type="NCBI Taxonomy" id="28189"/>
    <lineage>
        <taxon>Bacteria</taxon>
        <taxon>Pseudomonadati</taxon>
        <taxon>Bacteroidota</taxon>
        <taxon>Flavobacteriia</taxon>
        <taxon>Flavobacteriales</taxon>
        <taxon>Flavobacteriaceae</taxon>
        <taxon>Capnocytophaga</taxon>
    </lineage>
</organism>
<reference evidence="1 2" key="1">
    <citation type="journal article" date="2017" name="Genome Announc.">
        <title>Twelve Complete Reference Genomes of Clinical Isolates in the Capnocytophaga Genus.</title>
        <authorList>
            <person name="Villarma A."/>
            <person name="Gulvik C.A."/>
            <person name="Rowe L.A."/>
            <person name="Sheth M."/>
            <person name="Juieng P."/>
            <person name="Nicholson A.C."/>
            <person name="Loparev V.N."/>
            <person name="McQuiston J.R."/>
        </authorList>
    </citation>
    <scope>NUCLEOTIDE SEQUENCE [LARGE SCALE GENOMIC DNA]</scope>
    <source>
        <strain evidence="1 2">G7591</strain>
    </source>
</reference>
<sequence>MYAILFDIDISVLEQNYGKPYTQAFCEIEKLLKDYNFYKEQEGVYFSKIASKKEAINAIEALSKKDWFLLSVKKVQTFKIEDWNDFTPLIKEKIRELVFQTSR</sequence>
<dbReference type="RefSeq" id="WP_098028463.1">
    <property type="nucleotide sequence ID" value="NZ_CP022378.1"/>
</dbReference>
<dbReference type="Proteomes" id="UP000242855">
    <property type="component" value="Chromosome"/>
</dbReference>
<dbReference type="KEGG" id="ccyn:CGC48_03315"/>
<evidence type="ECO:0000313" key="2">
    <source>
        <dbReference type="Proteomes" id="UP000242855"/>
    </source>
</evidence>
<dbReference type="AlphaFoldDB" id="A0A250E4G8"/>
<dbReference type="Gene3D" id="3.30.70.240">
    <property type="match status" value="1"/>
</dbReference>
<accession>A0A250E4G8</accession>